<keyword evidence="2" id="KW-1185">Reference proteome</keyword>
<name>A0A8R1E4J7_CAEJA</name>
<dbReference type="AlphaFoldDB" id="A0A8R1E4J7"/>
<evidence type="ECO:0000313" key="1">
    <source>
        <dbReference type="EnsemblMetazoa" id="CJA22521.1"/>
    </source>
</evidence>
<sequence>MISEATKNLMLSRFQAIHSGQAKDADLSKINKEVRRLLESDLYKWRELKSLEAAVKGRILKKSKRALALKATPFTNLERLTIVPRSAS</sequence>
<evidence type="ECO:0000313" key="2">
    <source>
        <dbReference type="Proteomes" id="UP000005237"/>
    </source>
</evidence>
<protein>
    <submittedName>
        <fullName evidence="1">Uncharacterized protein</fullName>
    </submittedName>
</protein>
<reference evidence="2" key="1">
    <citation type="submission" date="2010-08" db="EMBL/GenBank/DDBJ databases">
        <authorList>
            <consortium name="Caenorhabditis japonica Sequencing Consortium"/>
            <person name="Wilson R.K."/>
        </authorList>
    </citation>
    <scope>NUCLEOTIDE SEQUENCE [LARGE SCALE GENOMIC DNA]</scope>
    <source>
        <strain evidence="2">DF5081</strain>
    </source>
</reference>
<reference evidence="1" key="2">
    <citation type="submission" date="2022-06" db="UniProtKB">
        <authorList>
            <consortium name="EnsemblMetazoa"/>
        </authorList>
    </citation>
    <scope>IDENTIFICATION</scope>
    <source>
        <strain evidence="1">DF5081</strain>
    </source>
</reference>
<dbReference type="Proteomes" id="UP000005237">
    <property type="component" value="Unassembled WGS sequence"/>
</dbReference>
<dbReference type="EnsemblMetazoa" id="CJA22521.1">
    <property type="protein sequence ID" value="CJA22521.1"/>
    <property type="gene ID" value="WBGene00178093"/>
</dbReference>
<accession>A0A8R1E4J7</accession>
<organism evidence="1 2">
    <name type="scientific">Caenorhabditis japonica</name>
    <dbReference type="NCBI Taxonomy" id="281687"/>
    <lineage>
        <taxon>Eukaryota</taxon>
        <taxon>Metazoa</taxon>
        <taxon>Ecdysozoa</taxon>
        <taxon>Nematoda</taxon>
        <taxon>Chromadorea</taxon>
        <taxon>Rhabditida</taxon>
        <taxon>Rhabditina</taxon>
        <taxon>Rhabditomorpha</taxon>
        <taxon>Rhabditoidea</taxon>
        <taxon>Rhabditidae</taxon>
        <taxon>Peloderinae</taxon>
        <taxon>Caenorhabditis</taxon>
    </lineage>
</organism>
<proteinExistence type="predicted"/>